<keyword evidence="1" id="KW-0732">Signal</keyword>
<sequence>MVHFFKRAVTSCLLLSSLLVNAQEVSLSSLLREMSSRKALASFPNYLSLQASSYNRASVSPDSAGWFADSDGTGFIRQEGNEWVVMEHQGPGAITKMWAPYFYYGGLDDLEGPMINIYLDGQLVISENFFKLITGRGSVPPPFAAVTARAGNSYLPVPFAKSCKITFNKKPFYNIINYRGYPSSVKVKTFTKAQLVNALDEMDSVSRVLHSVYSTGELISGNKEIQIKKGGAIHQLEIMLDPHLMNADPSLLRSTILVAEFDGEQTIWAPLGDFFGSANALNPFQTWTRTVNALGQMICTWVMPFKSSAKIYLTGAGAHVTKLAVKYQPYVWNERSMHFHASWLSDEILAGSSFKDMNFIDIRGKGVIVGDAITVLNPDLGWWGEGDEKIYVDNARFPTHFGTGTEDYYGWAGGENPTKDDVFSHPYLANIAVGTATKTRQNVRGFNICTRVRALDAIPFTRRLVFDMEASPGVDIRNAWDFLGYSAMVYWYALPGAVSNRGTLPVKPIMTLREIDSLSSSVRRK</sequence>
<dbReference type="Pfam" id="PF11175">
    <property type="entry name" value="DUF2961"/>
    <property type="match status" value="1"/>
</dbReference>
<evidence type="ECO:0000256" key="1">
    <source>
        <dbReference type="SAM" id="SignalP"/>
    </source>
</evidence>
<organism evidence="2 3">
    <name type="scientific">Chitinophaga niabensis</name>
    <dbReference type="NCBI Taxonomy" id="536979"/>
    <lineage>
        <taxon>Bacteria</taxon>
        <taxon>Pseudomonadati</taxon>
        <taxon>Bacteroidota</taxon>
        <taxon>Chitinophagia</taxon>
        <taxon>Chitinophagales</taxon>
        <taxon>Chitinophagaceae</taxon>
        <taxon>Chitinophaga</taxon>
    </lineage>
</organism>
<dbReference type="RefSeq" id="WP_074240675.1">
    <property type="nucleotide sequence ID" value="NZ_FSRA01000002.1"/>
</dbReference>
<dbReference type="OrthoDB" id="2518538at2"/>
<keyword evidence="3" id="KW-1185">Reference proteome</keyword>
<dbReference type="Proteomes" id="UP000185003">
    <property type="component" value="Unassembled WGS sequence"/>
</dbReference>
<dbReference type="InterPro" id="IPR021345">
    <property type="entry name" value="DUF2961"/>
</dbReference>
<evidence type="ECO:0008006" key="4">
    <source>
        <dbReference type="Google" id="ProtNLM"/>
    </source>
</evidence>
<gene>
    <name evidence="2" type="ORF">SAMN04488055_3431</name>
</gene>
<dbReference type="AlphaFoldDB" id="A0A1N6IX92"/>
<evidence type="ECO:0000313" key="2">
    <source>
        <dbReference type="EMBL" id="SIO36678.1"/>
    </source>
</evidence>
<name>A0A1N6IX92_9BACT</name>
<proteinExistence type="predicted"/>
<accession>A0A1N6IX92</accession>
<dbReference type="STRING" id="536979.SAMN04488055_3431"/>
<feature type="chain" id="PRO_5012817054" description="DUF2961 domain-containing protein" evidence="1">
    <location>
        <begin position="23"/>
        <end position="525"/>
    </location>
</feature>
<feature type="signal peptide" evidence="1">
    <location>
        <begin position="1"/>
        <end position="22"/>
    </location>
</feature>
<reference evidence="2 3" key="1">
    <citation type="submission" date="2016-11" db="EMBL/GenBank/DDBJ databases">
        <authorList>
            <person name="Jaros S."/>
            <person name="Januszkiewicz K."/>
            <person name="Wedrychowicz H."/>
        </authorList>
    </citation>
    <scope>NUCLEOTIDE SEQUENCE [LARGE SCALE GENOMIC DNA]</scope>
    <source>
        <strain evidence="2 3">DSM 24787</strain>
    </source>
</reference>
<evidence type="ECO:0000313" key="3">
    <source>
        <dbReference type="Proteomes" id="UP000185003"/>
    </source>
</evidence>
<dbReference type="EMBL" id="FSRA01000002">
    <property type="protein sequence ID" value="SIO36678.1"/>
    <property type="molecule type" value="Genomic_DNA"/>
</dbReference>
<dbReference type="Gene3D" id="2.60.120.1390">
    <property type="match status" value="3"/>
</dbReference>
<protein>
    <recommendedName>
        <fullName evidence="4">DUF2961 domain-containing protein</fullName>
    </recommendedName>
</protein>